<dbReference type="EMBL" id="DUZY01000004">
    <property type="protein sequence ID" value="DAD35275.1"/>
    <property type="molecule type" value="Genomic_DNA"/>
</dbReference>
<proteinExistence type="predicted"/>
<organism evidence="2 3">
    <name type="scientific">Nelumbo nucifera</name>
    <name type="common">Sacred lotus</name>
    <dbReference type="NCBI Taxonomy" id="4432"/>
    <lineage>
        <taxon>Eukaryota</taxon>
        <taxon>Viridiplantae</taxon>
        <taxon>Streptophyta</taxon>
        <taxon>Embryophyta</taxon>
        <taxon>Tracheophyta</taxon>
        <taxon>Spermatophyta</taxon>
        <taxon>Magnoliopsida</taxon>
        <taxon>Proteales</taxon>
        <taxon>Nelumbonaceae</taxon>
        <taxon>Nelumbo</taxon>
    </lineage>
</organism>
<evidence type="ECO:0000313" key="2">
    <source>
        <dbReference type="EMBL" id="DAD35275.1"/>
    </source>
</evidence>
<feature type="region of interest" description="Disordered" evidence="1">
    <location>
        <begin position="234"/>
        <end position="291"/>
    </location>
</feature>
<sequence length="291" mass="31856">MEQKATLQGTSSKSSFRNKQQVASRKSTATSGNVTARWRRRAHCSSIAPPLPLLKRQRRGGREKERREPFAVAAMATKDSSPLPLGIAVTLRARCSIGEGLPPRTRSSSPLSVDETGARENGGERGNEGLVAAPSRHSRRTQSSLQHRRRDPSMHSELIAAPSLPFVLSPASAQSPRSASTKLGTLFLLFLRLEPSLLEIPVGFVVPYHCSPLHLKRRMKVNSEVFGDCFSSMGREGKEEGEEEVTGESGRKETTTVVTMAAKKQKHCVGERDGEEEGEGQSVKLDFEKNL</sequence>
<feature type="compositionally biased region" description="Polar residues" evidence="1">
    <location>
        <begin position="1"/>
        <end position="34"/>
    </location>
</feature>
<gene>
    <name evidence="2" type="ORF">HUJ06_005915</name>
</gene>
<feature type="compositionally biased region" description="Basic residues" evidence="1">
    <location>
        <begin position="136"/>
        <end position="150"/>
    </location>
</feature>
<accession>A0A822YVX9</accession>
<dbReference type="AlphaFoldDB" id="A0A822YVX9"/>
<keyword evidence="3" id="KW-1185">Reference proteome</keyword>
<evidence type="ECO:0000313" key="3">
    <source>
        <dbReference type="Proteomes" id="UP000607653"/>
    </source>
</evidence>
<evidence type="ECO:0000256" key="1">
    <source>
        <dbReference type="SAM" id="MobiDB-lite"/>
    </source>
</evidence>
<feature type="region of interest" description="Disordered" evidence="1">
    <location>
        <begin position="1"/>
        <end position="67"/>
    </location>
</feature>
<feature type="compositionally biased region" description="Low complexity" evidence="1">
    <location>
        <begin position="101"/>
        <end position="112"/>
    </location>
</feature>
<feature type="compositionally biased region" description="Basic and acidic residues" evidence="1">
    <location>
        <begin position="116"/>
        <end position="127"/>
    </location>
</feature>
<reference evidence="2 3" key="1">
    <citation type="journal article" date="2020" name="Mol. Biol. Evol.">
        <title>Distinct Expression and Methylation Patterns for Genes with Different Fates following a Single Whole-Genome Duplication in Flowering Plants.</title>
        <authorList>
            <person name="Shi T."/>
            <person name="Rahmani R.S."/>
            <person name="Gugger P.F."/>
            <person name="Wang M."/>
            <person name="Li H."/>
            <person name="Zhang Y."/>
            <person name="Li Z."/>
            <person name="Wang Q."/>
            <person name="Van de Peer Y."/>
            <person name="Marchal K."/>
            <person name="Chen J."/>
        </authorList>
    </citation>
    <scope>NUCLEOTIDE SEQUENCE [LARGE SCALE GENOMIC DNA]</scope>
    <source>
        <tissue evidence="2">Leaf</tissue>
    </source>
</reference>
<feature type="region of interest" description="Disordered" evidence="1">
    <location>
        <begin position="98"/>
        <end position="153"/>
    </location>
</feature>
<protein>
    <submittedName>
        <fullName evidence="2">Uncharacterized protein</fullName>
    </submittedName>
</protein>
<comment type="caution">
    <text evidence="2">The sequence shown here is derived from an EMBL/GenBank/DDBJ whole genome shotgun (WGS) entry which is preliminary data.</text>
</comment>
<dbReference type="Proteomes" id="UP000607653">
    <property type="component" value="Unassembled WGS sequence"/>
</dbReference>
<name>A0A822YVX9_NELNU</name>